<reference evidence="3" key="1">
    <citation type="submission" date="2019-02" db="EMBL/GenBank/DDBJ databases">
        <authorList>
            <person name="Gruber-Vodicka R. H."/>
            <person name="Seah K. B. B."/>
        </authorList>
    </citation>
    <scope>NUCLEOTIDE SEQUENCE</scope>
    <source>
        <strain evidence="4">BECK_BY19</strain>
        <strain evidence="3">BECK_BY8</strain>
    </source>
</reference>
<organism evidence="3">
    <name type="scientific">Candidatus Kentrum sp. UNK</name>
    <dbReference type="NCBI Taxonomy" id="2126344"/>
    <lineage>
        <taxon>Bacteria</taxon>
        <taxon>Pseudomonadati</taxon>
        <taxon>Pseudomonadota</taxon>
        <taxon>Gammaproteobacteria</taxon>
        <taxon>Candidatus Kentrum</taxon>
    </lineage>
</organism>
<evidence type="ECO:0000313" key="3">
    <source>
        <dbReference type="EMBL" id="VFK66233.1"/>
    </source>
</evidence>
<feature type="compositionally biased region" description="Basic and acidic residues" evidence="1">
    <location>
        <begin position="66"/>
        <end position="82"/>
    </location>
</feature>
<gene>
    <name evidence="3" type="ORF">BECKUNK1418G_GA0071005_10845</name>
    <name evidence="4" type="ORF">BECKUNK1418H_GA0071006_10845</name>
</gene>
<dbReference type="AlphaFoldDB" id="A0A451AJL3"/>
<dbReference type="InterPro" id="IPR051043">
    <property type="entry name" value="Sulfatase_Mod_Factor_Kinase"/>
</dbReference>
<evidence type="ECO:0000256" key="1">
    <source>
        <dbReference type="SAM" id="MobiDB-lite"/>
    </source>
</evidence>
<dbReference type="InterPro" id="IPR042095">
    <property type="entry name" value="SUMF_sf"/>
</dbReference>
<accession>A0A451AJL3</accession>
<dbReference type="PROSITE" id="PS51257">
    <property type="entry name" value="PROKAR_LIPOPROTEIN"/>
    <property type="match status" value="1"/>
</dbReference>
<dbReference type="PANTHER" id="PTHR23150:SF19">
    <property type="entry name" value="FORMYLGLYCINE-GENERATING ENZYME"/>
    <property type="match status" value="1"/>
</dbReference>
<dbReference type="EMBL" id="CAADFZ010000084">
    <property type="protein sequence ID" value="VFK66233.1"/>
    <property type="molecule type" value="Genomic_DNA"/>
</dbReference>
<dbReference type="Pfam" id="PF03781">
    <property type="entry name" value="FGE-sulfatase"/>
    <property type="match status" value="1"/>
</dbReference>
<dbReference type="GO" id="GO:0120147">
    <property type="term" value="F:formylglycine-generating oxidase activity"/>
    <property type="evidence" value="ECO:0007669"/>
    <property type="project" value="TreeGrafter"/>
</dbReference>
<evidence type="ECO:0000259" key="2">
    <source>
        <dbReference type="Pfam" id="PF03781"/>
    </source>
</evidence>
<feature type="region of interest" description="Disordered" evidence="1">
    <location>
        <begin position="61"/>
        <end position="82"/>
    </location>
</feature>
<evidence type="ECO:0000313" key="4">
    <source>
        <dbReference type="EMBL" id="VFK71843.1"/>
    </source>
</evidence>
<dbReference type="Gene3D" id="3.90.1580.10">
    <property type="entry name" value="paralog of FGE (formylglycine-generating enzyme)"/>
    <property type="match status" value="1"/>
</dbReference>
<proteinExistence type="predicted"/>
<dbReference type="SUPFAM" id="SSF56436">
    <property type="entry name" value="C-type lectin-like"/>
    <property type="match status" value="1"/>
</dbReference>
<dbReference type="InterPro" id="IPR016187">
    <property type="entry name" value="CTDL_fold"/>
</dbReference>
<dbReference type="EMBL" id="CAADGD010000084">
    <property type="protein sequence ID" value="VFK71843.1"/>
    <property type="molecule type" value="Genomic_DNA"/>
</dbReference>
<sequence>MYLINRKHHWAISGISLSCVFGLSVPIALQAGDSEPLESRAVQTIIEPEMVDIRGGCFQMGSPASEEGRKEEDHKDEEGPRDFERQHRVCVEDFSLGKYELTVAEFRRFVDATGYRTDAETGKGCYFFNPYEYTWTQHGWANWKKPNEGKTSRDRDPVTCMSWNDSMAYIDWLNQETRGNYRLPTEAEWEYAARAGTTTRFFWGDEEAPICTYANGADQSLQEHFPDRKQSQPNNSCRDGAAFTAPVGSFQANGFGLFDMSGNIAEWTCCLYKDNYDGNETRCVPREIKGKRAVRGGAWLDIPRYLRSAIRFQFEYGKPGSDDPGMDVSSNFLGFRLARDL</sequence>
<name>A0A451AJL3_9GAMM</name>
<protein>
    <submittedName>
        <fullName evidence="3">Formylglycine-generating enzyme, required for sulfatase activity, contains SUMF1/FGE domain</fullName>
    </submittedName>
</protein>
<dbReference type="InterPro" id="IPR005532">
    <property type="entry name" value="SUMF_dom"/>
</dbReference>
<feature type="domain" description="Sulfatase-modifying factor enzyme-like" evidence="2">
    <location>
        <begin position="47"/>
        <end position="339"/>
    </location>
</feature>
<dbReference type="PANTHER" id="PTHR23150">
    <property type="entry name" value="SULFATASE MODIFYING FACTOR 1, 2"/>
    <property type="match status" value="1"/>
</dbReference>